<keyword evidence="2" id="KW-1185">Reference proteome</keyword>
<dbReference type="OrthoDB" id="7631981at2"/>
<protein>
    <recommendedName>
        <fullName evidence="3">STAS/SEC14 domain-containing protein</fullName>
    </recommendedName>
</protein>
<sequence length="132" mass="15003">MAQAYSMEGFEIRIDGNVLEMRTEGMRTSEMATDPGRSFQSFLNNTDVRGILFDVRGAHYKFTDIEWDERARLLGRLCHHVPTAIISRPDQSAQIARIVEQIEIRGGMALACRSRRSARDWIDTLTETNPTG</sequence>
<dbReference type="HOGENOM" id="CLU_1914563_0_0_5"/>
<evidence type="ECO:0008006" key="3">
    <source>
        <dbReference type="Google" id="ProtNLM"/>
    </source>
</evidence>
<dbReference type="RefSeq" id="WP_011644105.1">
    <property type="nucleotide sequence ID" value="NC_008347.1"/>
</dbReference>
<gene>
    <name evidence="1" type="ordered locus">Mmar10_2168</name>
</gene>
<dbReference type="EMBL" id="CP000449">
    <property type="protein sequence ID" value="ABI66460.1"/>
    <property type="molecule type" value="Genomic_DNA"/>
</dbReference>
<name>Q0AMM7_MARMM</name>
<proteinExistence type="predicted"/>
<dbReference type="AlphaFoldDB" id="Q0AMM7"/>
<dbReference type="KEGG" id="mmr:Mmar10_2168"/>
<evidence type="ECO:0000313" key="1">
    <source>
        <dbReference type="EMBL" id="ABI66460.1"/>
    </source>
</evidence>
<evidence type="ECO:0000313" key="2">
    <source>
        <dbReference type="Proteomes" id="UP000001964"/>
    </source>
</evidence>
<organism evidence="1 2">
    <name type="scientific">Maricaulis maris (strain MCS10)</name>
    <name type="common">Caulobacter maris</name>
    <dbReference type="NCBI Taxonomy" id="394221"/>
    <lineage>
        <taxon>Bacteria</taxon>
        <taxon>Pseudomonadati</taxon>
        <taxon>Pseudomonadota</taxon>
        <taxon>Alphaproteobacteria</taxon>
        <taxon>Maricaulales</taxon>
        <taxon>Maricaulaceae</taxon>
        <taxon>Maricaulis</taxon>
    </lineage>
</organism>
<reference evidence="1 2" key="1">
    <citation type="submission" date="2006-08" db="EMBL/GenBank/DDBJ databases">
        <title>Complete sequence of Maricaulis maris MCS10.</title>
        <authorList>
            <consortium name="US DOE Joint Genome Institute"/>
            <person name="Copeland A."/>
            <person name="Lucas S."/>
            <person name="Lapidus A."/>
            <person name="Barry K."/>
            <person name="Detter J.C."/>
            <person name="Glavina del Rio T."/>
            <person name="Hammon N."/>
            <person name="Israni S."/>
            <person name="Dalin E."/>
            <person name="Tice H."/>
            <person name="Pitluck S."/>
            <person name="Saunders E."/>
            <person name="Brettin T."/>
            <person name="Bruce D."/>
            <person name="Han C."/>
            <person name="Tapia R."/>
            <person name="Gilna P."/>
            <person name="Schmutz J."/>
            <person name="Larimer F."/>
            <person name="Land M."/>
            <person name="Hauser L."/>
            <person name="Kyrpides N."/>
            <person name="Mikhailova N."/>
            <person name="Viollier P."/>
            <person name="Stephens C."/>
            <person name="Richardson P."/>
        </authorList>
    </citation>
    <scope>NUCLEOTIDE SEQUENCE [LARGE SCALE GENOMIC DNA]</scope>
    <source>
        <strain evidence="1 2">MCS10</strain>
    </source>
</reference>
<dbReference type="Proteomes" id="UP000001964">
    <property type="component" value="Chromosome"/>
</dbReference>
<accession>Q0AMM7</accession>